<evidence type="ECO:0000256" key="1">
    <source>
        <dbReference type="SAM" id="MobiDB-lite"/>
    </source>
</evidence>
<feature type="region of interest" description="Disordered" evidence="1">
    <location>
        <begin position="77"/>
        <end position="97"/>
    </location>
</feature>
<keyword evidence="3" id="KW-1185">Reference proteome</keyword>
<feature type="compositionally biased region" description="Acidic residues" evidence="1">
    <location>
        <begin position="77"/>
        <end position="90"/>
    </location>
</feature>
<dbReference type="OrthoDB" id="3479709at2"/>
<comment type="caution">
    <text evidence="2">The sequence shown here is derived from an EMBL/GenBank/DDBJ whole genome shotgun (WGS) entry which is preliminary data.</text>
</comment>
<dbReference type="Proteomes" id="UP000468735">
    <property type="component" value="Unassembled WGS sequence"/>
</dbReference>
<organism evidence="2 3">
    <name type="scientific">Actinomadura rudentiformis</name>
    <dbReference type="NCBI Taxonomy" id="359158"/>
    <lineage>
        <taxon>Bacteria</taxon>
        <taxon>Bacillati</taxon>
        <taxon>Actinomycetota</taxon>
        <taxon>Actinomycetes</taxon>
        <taxon>Streptosporangiales</taxon>
        <taxon>Thermomonosporaceae</taxon>
        <taxon>Actinomadura</taxon>
    </lineage>
</organism>
<protein>
    <submittedName>
        <fullName evidence="2">Uncharacterized protein</fullName>
    </submittedName>
</protein>
<evidence type="ECO:0000313" key="3">
    <source>
        <dbReference type="Proteomes" id="UP000468735"/>
    </source>
</evidence>
<evidence type="ECO:0000313" key="2">
    <source>
        <dbReference type="EMBL" id="KAB2339639.1"/>
    </source>
</evidence>
<accession>A0A6H9YEA4</accession>
<dbReference type="AlphaFoldDB" id="A0A6H9YEA4"/>
<name>A0A6H9YEA4_9ACTN</name>
<reference evidence="2 3" key="1">
    <citation type="submission" date="2019-09" db="EMBL/GenBank/DDBJ databases">
        <title>Actinomadura physcomitrii sp. nov., a novel actinomycete isolated from moss [Physcomitrium sphaericum (Ludw) Fuernr].</title>
        <authorList>
            <person name="Zhuang X."/>
            <person name="Liu C."/>
        </authorList>
    </citation>
    <scope>NUCLEOTIDE SEQUENCE [LARGE SCALE GENOMIC DNA]</scope>
    <source>
        <strain evidence="2 3">HMC1</strain>
    </source>
</reference>
<dbReference type="EMBL" id="WBMT01000034">
    <property type="protein sequence ID" value="KAB2339639.1"/>
    <property type="molecule type" value="Genomic_DNA"/>
</dbReference>
<gene>
    <name evidence="2" type="ORF">F8566_47365</name>
</gene>
<dbReference type="RefSeq" id="WP_151570655.1">
    <property type="nucleotide sequence ID" value="NZ_WBMT01000034.1"/>
</dbReference>
<feature type="region of interest" description="Disordered" evidence="1">
    <location>
        <begin position="26"/>
        <end position="57"/>
    </location>
</feature>
<sequence length="97" mass="10218">MISALVLGMFAGLFIMSMRRLLRPALPARSPDAGGGAPDDAAPGDDGGGYPESMTAELDPGDEEYLAWLADSLWPEDEYLDPDHADDEEGPGSSVHA</sequence>
<proteinExistence type="predicted"/>